<dbReference type="SUPFAM" id="SSF53335">
    <property type="entry name" value="S-adenosyl-L-methionine-dependent methyltransferases"/>
    <property type="match status" value="1"/>
</dbReference>
<protein>
    <recommendedName>
        <fullName evidence="4">Phenyloxazoline synthase MbtB</fullName>
    </recommendedName>
    <alternativeName>
        <fullName evidence="9">Mycobactin synthetase protein B</fullName>
    </alternativeName>
</protein>
<comment type="similarity">
    <text evidence="3">Belongs to the ATP-dependent AMP-binding enzyme family. MbtB subfamily.</text>
</comment>
<dbReference type="InterPro" id="IPR006162">
    <property type="entry name" value="Ppantetheine_attach_site"/>
</dbReference>
<dbReference type="Gene3D" id="3.40.50.150">
    <property type="entry name" value="Vaccinia Virus protein VP39"/>
    <property type="match status" value="1"/>
</dbReference>
<dbReference type="PANTHER" id="PTHR45527">
    <property type="entry name" value="NONRIBOSOMAL PEPTIDE SYNTHETASE"/>
    <property type="match status" value="1"/>
</dbReference>
<dbReference type="SUPFAM" id="SSF47336">
    <property type="entry name" value="ACP-like"/>
    <property type="match status" value="2"/>
</dbReference>
<name>A0ABQ2LT35_9ACTN</name>
<accession>A0ABQ2LT35</accession>
<dbReference type="InterPro" id="IPR010071">
    <property type="entry name" value="AA_adenyl_dom"/>
</dbReference>
<evidence type="ECO:0000256" key="1">
    <source>
        <dbReference type="ARBA" id="ARBA00001957"/>
    </source>
</evidence>
<dbReference type="PROSITE" id="PS00455">
    <property type="entry name" value="AMP_BINDING"/>
    <property type="match status" value="1"/>
</dbReference>
<keyword evidence="13" id="KW-1185">Reference proteome</keyword>
<dbReference type="NCBIfam" id="TIGR01733">
    <property type="entry name" value="AA-adenyl-dom"/>
    <property type="match status" value="1"/>
</dbReference>
<comment type="pathway">
    <text evidence="2">Siderophore biosynthesis; mycobactin biosynthesis.</text>
</comment>
<keyword evidence="5" id="KW-0596">Phosphopantetheine</keyword>
<dbReference type="InterPro" id="IPR029063">
    <property type="entry name" value="SAM-dependent_MTases_sf"/>
</dbReference>
<dbReference type="Pfam" id="PF00668">
    <property type="entry name" value="Condensation"/>
    <property type="match status" value="1"/>
</dbReference>
<dbReference type="SUPFAM" id="SSF56801">
    <property type="entry name" value="Acetyl-CoA synthetase-like"/>
    <property type="match status" value="1"/>
</dbReference>
<comment type="cofactor">
    <cofactor evidence="1">
        <name>pantetheine 4'-phosphate</name>
        <dbReference type="ChEBI" id="CHEBI:47942"/>
    </cofactor>
</comment>
<feature type="compositionally biased region" description="Basic and acidic residues" evidence="10">
    <location>
        <begin position="981"/>
        <end position="992"/>
    </location>
</feature>
<dbReference type="CDD" id="cd19535">
    <property type="entry name" value="Cyc_NRPS"/>
    <property type="match status" value="1"/>
</dbReference>
<dbReference type="PROSITE" id="PS50075">
    <property type="entry name" value="CARRIER"/>
    <property type="match status" value="1"/>
</dbReference>
<evidence type="ECO:0000256" key="6">
    <source>
        <dbReference type="ARBA" id="ARBA00022553"/>
    </source>
</evidence>
<dbReference type="InterPro" id="IPR020845">
    <property type="entry name" value="AMP-binding_CS"/>
</dbReference>
<evidence type="ECO:0000256" key="3">
    <source>
        <dbReference type="ARBA" id="ARBA00007380"/>
    </source>
</evidence>
<dbReference type="SMART" id="SM00823">
    <property type="entry name" value="PKS_PP"/>
    <property type="match status" value="1"/>
</dbReference>
<dbReference type="Proteomes" id="UP000631535">
    <property type="component" value="Unassembled WGS sequence"/>
</dbReference>
<dbReference type="PROSITE" id="PS00012">
    <property type="entry name" value="PHOSPHOPANTETHEINE"/>
    <property type="match status" value="1"/>
</dbReference>
<feature type="domain" description="Carrier" evidence="11">
    <location>
        <begin position="1394"/>
        <end position="1469"/>
    </location>
</feature>
<keyword evidence="8" id="KW-0677">Repeat</keyword>
<dbReference type="CDD" id="cd12114">
    <property type="entry name" value="A_NRPS_TlmIV_like"/>
    <property type="match status" value="1"/>
</dbReference>
<dbReference type="Gene3D" id="3.30.300.30">
    <property type="match status" value="2"/>
</dbReference>
<proteinExistence type="inferred from homology"/>
<dbReference type="InterPro" id="IPR042099">
    <property type="entry name" value="ANL_N_sf"/>
</dbReference>
<dbReference type="SUPFAM" id="SSF52777">
    <property type="entry name" value="CoA-dependent acyltransferases"/>
    <property type="match status" value="2"/>
</dbReference>
<dbReference type="InterPro" id="IPR036736">
    <property type="entry name" value="ACP-like_sf"/>
</dbReference>
<dbReference type="Gene3D" id="3.40.50.12780">
    <property type="entry name" value="N-terminal domain of ligase-like"/>
    <property type="match status" value="1"/>
</dbReference>
<feature type="region of interest" description="Disordered" evidence="10">
    <location>
        <begin position="506"/>
        <end position="529"/>
    </location>
</feature>
<dbReference type="InterPro" id="IPR013217">
    <property type="entry name" value="Methyltransf_12"/>
</dbReference>
<dbReference type="InterPro" id="IPR057737">
    <property type="entry name" value="Condensation_MtbB-like"/>
</dbReference>
<evidence type="ECO:0000313" key="13">
    <source>
        <dbReference type="Proteomes" id="UP000631535"/>
    </source>
</evidence>
<dbReference type="InterPro" id="IPR029058">
    <property type="entry name" value="AB_hydrolase_fold"/>
</dbReference>
<organism evidence="12 13">
    <name type="scientific">Streptomyces daqingensis</name>
    <dbReference type="NCBI Taxonomy" id="1472640"/>
    <lineage>
        <taxon>Bacteria</taxon>
        <taxon>Bacillati</taxon>
        <taxon>Actinomycetota</taxon>
        <taxon>Actinomycetes</taxon>
        <taxon>Kitasatosporales</taxon>
        <taxon>Streptomycetaceae</taxon>
        <taxon>Streptomyces</taxon>
    </lineage>
</organism>
<evidence type="ECO:0000256" key="9">
    <source>
        <dbReference type="ARBA" id="ARBA00033440"/>
    </source>
</evidence>
<evidence type="ECO:0000259" key="11">
    <source>
        <dbReference type="PROSITE" id="PS50075"/>
    </source>
</evidence>
<evidence type="ECO:0000256" key="2">
    <source>
        <dbReference type="ARBA" id="ARBA00005102"/>
    </source>
</evidence>
<dbReference type="InterPro" id="IPR045851">
    <property type="entry name" value="AMP-bd_C_sf"/>
</dbReference>
<dbReference type="EMBL" id="BMMP01000001">
    <property type="protein sequence ID" value="GGO42823.1"/>
    <property type="molecule type" value="Genomic_DNA"/>
</dbReference>
<evidence type="ECO:0000313" key="12">
    <source>
        <dbReference type="EMBL" id="GGO42823.1"/>
    </source>
</evidence>
<gene>
    <name evidence="12" type="ORF">GCM10012287_04600</name>
</gene>
<dbReference type="Gene3D" id="1.10.1200.10">
    <property type="entry name" value="ACP-like"/>
    <property type="match status" value="1"/>
</dbReference>
<sequence>MGRELGPADDDVNLFELGLQSLQLMRLTSRLNRAGVRADFKRLATDARLSAWYELLQSPDGTAPAFAPRPASPAPADKGEPFPLTAVQQAYWIGRGDDQSLGGVGCHAYLEIDAKDVDPRRLEAAVRALLERHPMLRSRFESDATQRVLPNSPWPGLTVHDLRDQSAQSVSRALEELRDRLSHRRLDVGSGEVLDLRLTRLPGALDRLHLNVDLLVADVHSIRLLLADLAALYEDASSLPEPTTYTFGQYLAEQSGTRRTERENARSYWQQRLPRLPGGPALPLAVEPEQVRATRFVRRTHELTPARWKALQEQAAKAGVTPAVFLATAFSEVLARWSGQDRFLLNLPLFDRDLEAHPQIEHIVADFTSLVLLECDLNRGRDTAERARSVQKQLHQDVGHAAYTGVDVLRDMVRADGDAPRTAPVVFACNLDAPLVPDSCAETFGELSWMVSQTPQVWLDHQVYRTREGGLLLAWDAVEELFPDGVLDAMLAAYGRFLEDLAAGDGPTTPEIPLPAGQRRRRETVNSTAGPATRTLLHTAFFEKAAGRAADPAVLWDTDGRLTHAELAGRALRIAAALVRRGIGPGSSVAVTVPKGPDQIAAVLGVLAAGATYIPVGLDQPAARRSRILQLSGAGLLLDGTPDATPPGPDDGVLTVSEALREEPLDAPVRVDPDQAAYVIFTSGSTGTPKGVEVTHRAAANTVEDVNERFGIGAEDRVLAVSALDFDLSVWDVFGPLAEGGALVLVDESDRRDAKRWLALCARHGVTVWNSVPALMDMLLTAADRAELPPSLRLALLSGDWIGLDLPARLSAASGRRCRLVGLGGATEAAIWSNCHEVDGVPEQWRSIPYGKPLRNQKFRVVDGRGRDCPDWVPGELWIGGAGVARGYRGDEELTAERFPEVDGERWYRTGDLGRYWPDGNLEFLGRADHQVKINGFRVELGEIEAGLQACPEVAAAVAVTVGDRRREVVAAVVERAPRHEDPGIRAADELSPHGTPSPTDVPGPHEDDLELHLVETLLADLVAPAVASGADPVLSLAVTAEQRPVLDAWLDYLTRHEVVRRDGRTVLPGRRWSQVRDPERAERLREEAHGTHLEQVASALRGAGPLFAALLAGEARASVLLEDPVLSPEGLGDAMPGSRECLTAVADELRVLAADGPPAVADWDGGSGLGAVRLLAALDPGAVDYTLFSSSGALLSAADARLAGSGHRVRTVRQGTSAVHAGYLHAFDAVVANNVLHRMPSPQAAAATMALLLRPGGRLHMLENTRLSPLAVLVALPLDAQAGRLRTGPSSWLRDGPQWVRACAAAGLVDARVARTGTGGEVLVTARRQPDARGIDPEQLLRQAADRLPGHMIPTSVAALPALPLSSNGKVDRQRVQSVLASMASRHREEAEPPRGAVEKSVAELWVRLMSLSTVGRDENFFTLGGDSLLATRLVTEIHTTLGVELPMRDVMRAPTVAGMSALIEERQTVEEGTAGAAAGDFEEGVL</sequence>
<dbReference type="Gene3D" id="3.40.50.1820">
    <property type="entry name" value="alpha/beta hydrolase"/>
    <property type="match status" value="1"/>
</dbReference>
<comment type="caution">
    <text evidence="12">The sequence shown here is derived from an EMBL/GenBank/DDBJ whole genome shotgun (WGS) entry which is preliminary data.</text>
</comment>
<evidence type="ECO:0000256" key="4">
    <source>
        <dbReference type="ARBA" id="ARBA00016743"/>
    </source>
</evidence>
<keyword evidence="7" id="KW-0436">Ligase</keyword>
<reference evidence="13" key="1">
    <citation type="journal article" date="2019" name="Int. J. Syst. Evol. Microbiol.">
        <title>The Global Catalogue of Microorganisms (GCM) 10K type strain sequencing project: providing services to taxonomists for standard genome sequencing and annotation.</title>
        <authorList>
            <consortium name="The Broad Institute Genomics Platform"/>
            <consortium name="The Broad Institute Genome Sequencing Center for Infectious Disease"/>
            <person name="Wu L."/>
            <person name="Ma J."/>
        </authorList>
    </citation>
    <scope>NUCLEOTIDE SEQUENCE [LARGE SCALE GENOMIC DNA]</scope>
    <source>
        <strain evidence="13">CGMCC 4.7178</strain>
    </source>
</reference>
<dbReference type="InterPro" id="IPR001242">
    <property type="entry name" value="Condensation_dom"/>
</dbReference>
<dbReference type="InterPro" id="IPR000873">
    <property type="entry name" value="AMP-dep_synth/lig_dom"/>
</dbReference>
<dbReference type="Gene3D" id="3.30.559.30">
    <property type="entry name" value="Nonribosomal peptide synthetase, condensation domain"/>
    <property type="match status" value="1"/>
</dbReference>
<evidence type="ECO:0000256" key="5">
    <source>
        <dbReference type="ARBA" id="ARBA00022450"/>
    </source>
</evidence>
<dbReference type="InterPro" id="IPR020806">
    <property type="entry name" value="PKS_PP-bd"/>
</dbReference>
<dbReference type="Pfam" id="PF00501">
    <property type="entry name" value="AMP-binding"/>
    <property type="match status" value="1"/>
</dbReference>
<dbReference type="InterPro" id="IPR023213">
    <property type="entry name" value="CAT-like_dom_sf"/>
</dbReference>
<keyword evidence="6" id="KW-0597">Phosphoprotein</keyword>
<dbReference type="Gene3D" id="3.30.559.10">
    <property type="entry name" value="Chloramphenicol acetyltransferase-like domain"/>
    <property type="match status" value="1"/>
</dbReference>
<dbReference type="Pfam" id="PF08242">
    <property type="entry name" value="Methyltransf_12"/>
    <property type="match status" value="1"/>
</dbReference>
<feature type="region of interest" description="Disordered" evidence="10">
    <location>
        <begin position="981"/>
        <end position="1008"/>
    </location>
</feature>
<dbReference type="InterPro" id="IPR009081">
    <property type="entry name" value="PP-bd_ACP"/>
</dbReference>
<dbReference type="Pfam" id="PF00550">
    <property type="entry name" value="PP-binding"/>
    <property type="match status" value="2"/>
</dbReference>
<dbReference type="PANTHER" id="PTHR45527:SF10">
    <property type="entry name" value="PYOCHELIN SYNTHASE PCHF"/>
    <property type="match status" value="1"/>
</dbReference>
<evidence type="ECO:0000256" key="10">
    <source>
        <dbReference type="SAM" id="MobiDB-lite"/>
    </source>
</evidence>
<evidence type="ECO:0000256" key="7">
    <source>
        <dbReference type="ARBA" id="ARBA00022598"/>
    </source>
</evidence>
<evidence type="ECO:0000256" key="8">
    <source>
        <dbReference type="ARBA" id="ARBA00022737"/>
    </source>
</evidence>